<dbReference type="Proteomes" id="UP001187531">
    <property type="component" value="Unassembled WGS sequence"/>
</dbReference>
<dbReference type="PANTHER" id="PTHR33332">
    <property type="entry name" value="REVERSE TRANSCRIPTASE DOMAIN-CONTAINING PROTEIN"/>
    <property type="match status" value="1"/>
</dbReference>
<reference evidence="2" key="1">
    <citation type="submission" date="2023-07" db="EMBL/GenBank/DDBJ databases">
        <title>Chromosome-level genome assembly of Artemia franciscana.</title>
        <authorList>
            <person name="Jo E."/>
        </authorList>
    </citation>
    <scope>NUCLEOTIDE SEQUENCE</scope>
    <source>
        <tissue evidence="2">Whole body</tissue>
    </source>
</reference>
<gene>
    <name evidence="2" type="ORF">QYM36_016471</name>
</gene>
<organism evidence="2 3">
    <name type="scientific">Artemia franciscana</name>
    <name type="common">Brine shrimp</name>
    <name type="synonym">Artemia sanfranciscana</name>
    <dbReference type="NCBI Taxonomy" id="6661"/>
    <lineage>
        <taxon>Eukaryota</taxon>
        <taxon>Metazoa</taxon>
        <taxon>Ecdysozoa</taxon>
        <taxon>Arthropoda</taxon>
        <taxon>Crustacea</taxon>
        <taxon>Branchiopoda</taxon>
        <taxon>Anostraca</taxon>
        <taxon>Artemiidae</taxon>
        <taxon>Artemia</taxon>
    </lineage>
</organism>
<evidence type="ECO:0000259" key="1">
    <source>
        <dbReference type="Pfam" id="PF00078"/>
    </source>
</evidence>
<protein>
    <recommendedName>
        <fullName evidence="1">Reverse transcriptase domain-containing protein</fullName>
    </recommendedName>
</protein>
<accession>A0AA88HCB1</accession>
<dbReference type="AlphaFoldDB" id="A0AA88HCB1"/>
<keyword evidence="3" id="KW-1185">Reference proteome</keyword>
<name>A0AA88HCB1_ARTSF</name>
<dbReference type="EMBL" id="JAVRJZ010000020">
    <property type="protein sequence ID" value="KAK2706430.1"/>
    <property type="molecule type" value="Genomic_DNA"/>
</dbReference>
<evidence type="ECO:0000313" key="2">
    <source>
        <dbReference type="EMBL" id="KAK2706430.1"/>
    </source>
</evidence>
<sequence>MARFVLLETLNDWTKALKEGHSILGVLFDVKKAFESIPHTDLIWKLQDFHLPKQILTWIRNKVQIVSVGNTLSEYFNVTSGVIQGSVLRLLLFILFINSISTGIASTTKIYADDTKLHQQANEKFPRAWFEFEPYQIKSPVDRKDLGIIIDSQLKFHGQTEKIVAKATQLVGLIRQSFKPLDKPTFTKLYKGLVRPTIEYGNIIWGPNYKIDSAELEEVQRRSTKLLTGLKDLNYEDRLCQLQLPSLKYRCQRRDQIQNLQGKGQPGET</sequence>
<dbReference type="InterPro" id="IPR000477">
    <property type="entry name" value="RT_dom"/>
</dbReference>
<feature type="domain" description="Reverse transcriptase" evidence="1">
    <location>
        <begin position="16"/>
        <end position="128"/>
    </location>
</feature>
<comment type="caution">
    <text evidence="2">The sequence shown here is derived from an EMBL/GenBank/DDBJ whole genome shotgun (WGS) entry which is preliminary data.</text>
</comment>
<evidence type="ECO:0000313" key="3">
    <source>
        <dbReference type="Proteomes" id="UP001187531"/>
    </source>
</evidence>
<dbReference type="Pfam" id="PF00078">
    <property type="entry name" value="RVT_1"/>
    <property type="match status" value="1"/>
</dbReference>
<proteinExistence type="predicted"/>